<feature type="region of interest" description="Disordered" evidence="1">
    <location>
        <begin position="174"/>
        <end position="208"/>
    </location>
</feature>
<sequence>MVYGQVPPPGPRQPGKGGAVAVGVLLLAQLLLELVVLAYDVTQAGPAYLLDAAGFSYEHYVVAPTSFFGYDAALCVALVVLAVAAFRGSAWAKPAATVLLAVNAYASSTALISLLTGGGTPAAAETPGQLALLAVPALTLLLAVAVGVVTGVTRAVGPAQPGYFPPPYAGYAPYPQPAAFPHQHQQPQQHPLPPPPVLPQPPSTPPTV</sequence>
<name>A0ABP9DKC5_9ACTN</name>
<feature type="compositionally biased region" description="Pro residues" evidence="1">
    <location>
        <begin position="190"/>
        <end position="208"/>
    </location>
</feature>
<feature type="compositionally biased region" description="Low complexity" evidence="1">
    <location>
        <begin position="179"/>
        <end position="189"/>
    </location>
</feature>
<gene>
    <name evidence="3" type="ORF">GCM10023235_21830</name>
</gene>
<dbReference type="RefSeq" id="WP_345696595.1">
    <property type="nucleotide sequence ID" value="NZ_BAABIS010000001.1"/>
</dbReference>
<evidence type="ECO:0000313" key="4">
    <source>
        <dbReference type="Proteomes" id="UP001501752"/>
    </source>
</evidence>
<feature type="transmembrane region" description="Helical" evidence="2">
    <location>
        <begin position="130"/>
        <end position="152"/>
    </location>
</feature>
<evidence type="ECO:0000256" key="1">
    <source>
        <dbReference type="SAM" id="MobiDB-lite"/>
    </source>
</evidence>
<comment type="caution">
    <text evidence="3">The sequence shown here is derived from an EMBL/GenBank/DDBJ whole genome shotgun (WGS) entry which is preliminary data.</text>
</comment>
<feature type="transmembrane region" description="Helical" evidence="2">
    <location>
        <begin position="67"/>
        <end position="86"/>
    </location>
</feature>
<feature type="transmembrane region" description="Helical" evidence="2">
    <location>
        <begin position="20"/>
        <end position="39"/>
    </location>
</feature>
<organism evidence="3 4">
    <name type="scientific">Kitasatospora terrestris</name>
    <dbReference type="NCBI Taxonomy" id="258051"/>
    <lineage>
        <taxon>Bacteria</taxon>
        <taxon>Bacillati</taxon>
        <taxon>Actinomycetota</taxon>
        <taxon>Actinomycetes</taxon>
        <taxon>Kitasatosporales</taxon>
        <taxon>Streptomycetaceae</taxon>
        <taxon>Kitasatospora</taxon>
    </lineage>
</organism>
<dbReference type="Proteomes" id="UP001501752">
    <property type="component" value="Unassembled WGS sequence"/>
</dbReference>
<keyword evidence="2" id="KW-1133">Transmembrane helix</keyword>
<keyword evidence="4" id="KW-1185">Reference proteome</keyword>
<feature type="transmembrane region" description="Helical" evidence="2">
    <location>
        <begin position="98"/>
        <end position="118"/>
    </location>
</feature>
<evidence type="ECO:0000256" key="2">
    <source>
        <dbReference type="SAM" id="Phobius"/>
    </source>
</evidence>
<evidence type="ECO:0000313" key="3">
    <source>
        <dbReference type="EMBL" id="GAA4845026.1"/>
    </source>
</evidence>
<dbReference type="EMBL" id="BAABIS010000001">
    <property type="protein sequence ID" value="GAA4845026.1"/>
    <property type="molecule type" value="Genomic_DNA"/>
</dbReference>
<keyword evidence="2" id="KW-0812">Transmembrane</keyword>
<reference evidence="4" key="1">
    <citation type="journal article" date="2019" name="Int. J. Syst. Evol. Microbiol.">
        <title>The Global Catalogue of Microorganisms (GCM) 10K type strain sequencing project: providing services to taxonomists for standard genome sequencing and annotation.</title>
        <authorList>
            <consortium name="The Broad Institute Genomics Platform"/>
            <consortium name="The Broad Institute Genome Sequencing Center for Infectious Disease"/>
            <person name="Wu L."/>
            <person name="Ma J."/>
        </authorList>
    </citation>
    <scope>NUCLEOTIDE SEQUENCE [LARGE SCALE GENOMIC DNA]</scope>
    <source>
        <strain evidence="4">JCM 13006</strain>
    </source>
</reference>
<evidence type="ECO:0008006" key="5">
    <source>
        <dbReference type="Google" id="ProtNLM"/>
    </source>
</evidence>
<accession>A0ABP9DKC5</accession>
<proteinExistence type="predicted"/>
<keyword evidence="2" id="KW-0472">Membrane</keyword>
<protein>
    <recommendedName>
        <fullName evidence="5">Integral membrane protein</fullName>
    </recommendedName>
</protein>